<dbReference type="GO" id="GO:0005576">
    <property type="term" value="C:extracellular region"/>
    <property type="evidence" value="ECO:0007669"/>
    <property type="project" value="UniProtKB-SubCell"/>
</dbReference>
<dbReference type="EMBL" id="KP117087">
    <property type="protein sequence ID" value="AKA19602.1"/>
    <property type="molecule type" value="Genomic_DNA"/>
</dbReference>
<comment type="subcellular location">
    <subcellularLocation>
        <location evidence="1">Secreted</location>
    </subcellularLocation>
</comment>
<evidence type="ECO:0000256" key="2">
    <source>
        <dbReference type="ARBA" id="ARBA00006722"/>
    </source>
</evidence>
<organism evidence="6">
    <name type="scientific">Raphanus raphanistrum</name>
    <name type="common">Wild radish</name>
    <dbReference type="NCBI Taxonomy" id="109996"/>
    <lineage>
        <taxon>Eukaryota</taxon>
        <taxon>Viridiplantae</taxon>
        <taxon>Streptophyta</taxon>
        <taxon>Embryophyta</taxon>
        <taxon>Tracheophyta</taxon>
        <taxon>Spermatophyta</taxon>
        <taxon>Magnoliopsida</taxon>
        <taxon>eudicotyledons</taxon>
        <taxon>Gunneridae</taxon>
        <taxon>Pentapetalae</taxon>
        <taxon>rosids</taxon>
        <taxon>malvids</taxon>
        <taxon>Brassicales</taxon>
        <taxon>Brassicaceae</taxon>
        <taxon>Brassiceae</taxon>
        <taxon>Raphanus</taxon>
    </lineage>
</organism>
<gene>
    <name evidence="6" type="primary">SP11</name>
</gene>
<dbReference type="Pfam" id="PF06876">
    <property type="entry name" value="SCRL"/>
    <property type="match status" value="1"/>
</dbReference>
<feature type="non-terminal residue" evidence="6">
    <location>
        <position position="1"/>
    </location>
</feature>
<protein>
    <submittedName>
        <fullName evidence="6">S-locus protein 11</fullName>
    </submittedName>
</protein>
<accession>A0A0D5XMK7</accession>
<keyword evidence="5" id="KW-1015">Disulfide bond</keyword>
<keyword evidence="4" id="KW-0732">Signal</keyword>
<comment type="similarity">
    <text evidence="2">Belongs to the DEFL family.</text>
</comment>
<keyword evidence="3" id="KW-0964">Secreted</keyword>
<evidence type="ECO:0000256" key="1">
    <source>
        <dbReference type="ARBA" id="ARBA00004613"/>
    </source>
</evidence>
<evidence type="ECO:0000256" key="3">
    <source>
        <dbReference type="ARBA" id="ARBA00022525"/>
    </source>
</evidence>
<dbReference type="AlphaFoldDB" id="A0A0D5XMK7"/>
<proteinExistence type="inferred from homology"/>
<sequence length="61" mass="6556">IVSSHGQEVEASVKECTGQFPLGGVCSKYGVNPCANYEKTNLCMCRCGNIQGKGHCCCRKK</sequence>
<evidence type="ECO:0000313" key="6">
    <source>
        <dbReference type="EMBL" id="AKA19602.1"/>
    </source>
</evidence>
<name>A0A0D5XMK7_RAPRA</name>
<dbReference type="GO" id="GO:0007165">
    <property type="term" value="P:signal transduction"/>
    <property type="evidence" value="ECO:0007669"/>
    <property type="project" value="InterPro"/>
</dbReference>
<evidence type="ECO:0000256" key="4">
    <source>
        <dbReference type="ARBA" id="ARBA00022729"/>
    </source>
</evidence>
<reference evidence="6" key="1">
    <citation type="submission" date="2014-11" db="EMBL/GenBank/DDBJ databases">
        <title>Characterisation of SRK and SP11 Sequences from a Western Australian Population of the Invasive Weed Raphanus raphanistrum (Wild Radish).</title>
        <authorList>
            <person name="Koh J.C.O."/>
        </authorList>
    </citation>
    <scope>NUCLEOTIDE SEQUENCE</scope>
</reference>
<evidence type="ECO:0000256" key="5">
    <source>
        <dbReference type="ARBA" id="ARBA00023157"/>
    </source>
</evidence>
<dbReference type="InterPro" id="IPR010682">
    <property type="entry name" value="SCRL"/>
</dbReference>